<reference evidence="1 2" key="1">
    <citation type="submission" date="2018-11" db="EMBL/GenBank/DDBJ databases">
        <authorList>
            <consortium name="Pathogen Informatics"/>
        </authorList>
    </citation>
    <scope>NUCLEOTIDE SEQUENCE [LARGE SCALE GENOMIC DNA]</scope>
</reference>
<reference evidence="3" key="2">
    <citation type="submission" date="2019-09" db="UniProtKB">
        <authorList>
            <consortium name="WormBaseParasite"/>
        </authorList>
    </citation>
    <scope>IDENTIFICATION</scope>
</reference>
<dbReference type="AlphaFoldDB" id="A0A183G3X3"/>
<keyword evidence="2" id="KW-1185">Reference proteome</keyword>
<dbReference type="Proteomes" id="UP000050761">
    <property type="component" value="Unassembled WGS sequence"/>
</dbReference>
<proteinExistence type="predicted"/>
<accession>A0A3P8AM33</accession>
<evidence type="ECO:0000313" key="1">
    <source>
        <dbReference type="EMBL" id="VDP05120.1"/>
    </source>
</evidence>
<evidence type="ECO:0000313" key="2">
    <source>
        <dbReference type="Proteomes" id="UP000050761"/>
    </source>
</evidence>
<protein>
    <submittedName>
        <fullName evidence="3">Transposase</fullName>
    </submittedName>
</protein>
<evidence type="ECO:0000313" key="3">
    <source>
        <dbReference type="WBParaSite" id="HPBE_0001616001-mRNA-1"/>
    </source>
</evidence>
<dbReference type="EMBL" id="UZAH01029260">
    <property type="protein sequence ID" value="VDP05120.1"/>
    <property type="molecule type" value="Genomic_DNA"/>
</dbReference>
<gene>
    <name evidence="1" type="ORF">HPBE_LOCUS16159</name>
</gene>
<dbReference type="WBParaSite" id="HPBE_0001616001-mRNA-1">
    <property type="protein sequence ID" value="HPBE_0001616001-mRNA-1"/>
    <property type="gene ID" value="HPBE_0001616001"/>
</dbReference>
<accession>A0A183G3X3</accession>
<name>A0A183G3X3_HELPZ</name>
<organism evidence="2 3">
    <name type="scientific">Heligmosomoides polygyrus</name>
    <name type="common">Parasitic roundworm</name>
    <dbReference type="NCBI Taxonomy" id="6339"/>
    <lineage>
        <taxon>Eukaryota</taxon>
        <taxon>Metazoa</taxon>
        <taxon>Ecdysozoa</taxon>
        <taxon>Nematoda</taxon>
        <taxon>Chromadorea</taxon>
        <taxon>Rhabditida</taxon>
        <taxon>Rhabditina</taxon>
        <taxon>Rhabditomorpha</taxon>
        <taxon>Strongyloidea</taxon>
        <taxon>Heligmosomidae</taxon>
        <taxon>Heligmosomoides</taxon>
    </lineage>
</organism>
<sequence>MEKRTLRRGRSSLVTSTLHLGRISLRIEQFATGSKGFVLETRVPKLKTACSDVALELRPGAHLGVDDNAISPTRMWSEECVDEWIPHELTAGQKLKRHDTYFVEAAQSKGAFSDRIVTCDEDGSFASIASLWTLAEQE</sequence>